<proteinExistence type="predicted"/>
<evidence type="ECO:0000313" key="1">
    <source>
        <dbReference type="EMBL" id="MFC0672963.1"/>
    </source>
</evidence>
<dbReference type="EMBL" id="JBHLSV010000003">
    <property type="protein sequence ID" value="MFC0672963.1"/>
    <property type="molecule type" value="Genomic_DNA"/>
</dbReference>
<comment type="caution">
    <text evidence="1">The sequence shown here is derived from an EMBL/GenBank/DDBJ whole genome shotgun (WGS) entry which is preliminary data.</text>
</comment>
<reference evidence="1 2" key="1">
    <citation type="submission" date="2024-09" db="EMBL/GenBank/DDBJ databases">
        <authorList>
            <person name="Sun Q."/>
            <person name="Mori K."/>
        </authorList>
    </citation>
    <scope>NUCLEOTIDE SEQUENCE [LARGE SCALE GENOMIC DNA]</scope>
    <source>
        <strain evidence="1 2">CICC 10874</strain>
    </source>
</reference>
<dbReference type="InterPro" id="IPR012545">
    <property type="entry name" value="DUF1697"/>
</dbReference>
<dbReference type="PANTHER" id="PTHR36439">
    <property type="entry name" value="BLL4334 PROTEIN"/>
    <property type="match status" value="1"/>
</dbReference>
<dbReference type="Pfam" id="PF08002">
    <property type="entry name" value="DUF1697"/>
    <property type="match status" value="1"/>
</dbReference>
<gene>
    <name evidence="1" type="ORF">ACFFF6_03215</name>
</gene>
<dbReference type="SUPFAM" id="SSF160379">
    <property type="entry name" value="SP0830-like"/>
    <property type="match status" value="1"/>
</dbReference>
<organism evidence="1 2">
    <name type="scientific">Brachybacterium hainanense</name>
    <dbReference type="NCBI Taxonomy" id="1541174"/>
    <lineage>
        <taxon>Bacteria</taxon>
        <taxon>Bacillati</taxon>
        <taxon>Actinomycetota</taxon>
        <taxon>Actinomycetes</taxon>
        <taxon>Micrococcales</taxon>
        <taxon>Dermabacteraceae</taxon>
        <taxon>Brachybacterium</taxon>
    </lineage>
</organism>
<evidence type="ECO:0000313" key="2">
    <source>
        <dbReference type="Proteomes" id="UP001589793"/>
    </source>
</evidence>
<protein>
    <submittedName>
        <fullName evidence="1">DUF1697 domain-containing protein</fullName>
    </submittedName>
</protein>
<dbReference type="PIRSF" id="PIRSF008502">
    <property type="entry name" value="UCP008502"/>
    <property type="match status" value="1"/>
</dbReference>
<dbReference type="Proteomes" id="UP001589793">
    <property type="component" value="Unassembled WGS sequence"/>
</dbReference>
<dbReference type="PANTHER" id="PTHR36439:SF1">
    <property type="entry name" value="DUF1697 DOMAIN-CONTAINING PROTEIN"/>
    <property type="match status" value="1"/>
</dbReference>
<sequence length="172" mass="18667">MTRWIALLRGINVGGVSIRSAELAALFRELGFAEVRTVLASGNVVFETDAGQPAALKARIEQALSERFGYEAWIVLLRHADLAAIVAGYPFAEDAEHHAYVIFSSAASSLDELLEGTDPADATDPVAAGEGVLYWRGTKGTSTTTPFARRLAAARFRSTTTNRNIRTLRRML</sequence>
<name>A0ABV6R7K2_9MICO</name>
<dbReference type="RefSeq" id="WP_376978159.1">
    <property type="nucleotide sequence ID" value="NZ_JBHLSV010000003.1"/>
</dbReference>
<keyword evidence="2" id="KW-1185">Reference proteome</keyword>
<dbReference type="Gene3D" id="3.30.70.1280">
    <property type="entry name" value="SP0830-like domains"/>
    <property type="match status" value="1"/>
</dbReference>
<accession>A0ABV6R7K2</accession>